<comment type="caution">
    <text evidence="2">The sequence shown here is derived from an EMBL/GenBank/DDBJ whole genome shotgun (WGS) entry which is preliminary data.</text>
</comment>
<keyword evidence="1" id="KW-1133">Transmembrane helix</keyword>
<keyword evidence="1" id="KW-0472">Membrane</keyword>
<dbReference type="EMBL" id="JAPMOU010000011">
    <property type="protein sequence ID" value="MDE1462501.1"/>
    <property type="molecule type" value="Genomic_DNA"/>
</dbReference>
<sequence>MISEKITPATYLPRRATGFAGLDHKEKLIIMALSLIACLFSPAITEEVTIHTKKERC</sequence>
<evidence type="ECO:0000313" key="2">
    <source>
        <dbReference type="EMBL" id="MDE1462501.1"/>
    </source>
</evidence>
<reference evidence="2 3" key="1">
    <citation type="submission" date="2022-11" db="EMBL/GenBank/DDBJ databases">
        <title>Spartinivicinus poritis sp. nov., isolated from scleractinian coral Porites lutea.</title>
        <authorList>
            <person name="Zhang G."/>
            <person name="Cai L."/>
            <person name="Wei Q."/>
        </authorList>
    </citation>
    <scope>NUCLEOTIDE SEQUENCE [LARGE SCALE GENOMIC DNA]</scope>
    <source>
        <strain evidence="2 3">A2-2</strain>
    </source>
</reference>
<name>A0ABT5U7Z6_9GAMM</name>
<keyword evidence="3" id="KW-1185">Reference proteome</keyword>
<proteinExistence type="predicted"/>
<gene>
    <name evidence="2" type="ORF">ORQ98_11015</name>
</gene>
<protein>
    <submittedName>
        <fullName evidence="2">Uncharacterized protein</fullName>
    </submittedName>
</protein>
<evidence type="ECO:0000256" key="1">
    <source>
        <dbReference type="SAM" id="Phobius"/>
    </source>
</evidence>
<dbReference type="RefSeq" id="WP_274688856.1">
    <property type="nucleotide sequence ID" value="NZ_JAPMOU010000011.1"/>
</dbReference>
<organism evidence="2 3">
    <name type="scientific">Spartinivicinus poritis</name>
    <dbReference type="NCBI Taxonomy" id="2994640"/>
    <lineage>
        <taxon>Bacteria</taxon>
        <taxon>Pseudomonadati</taxon>
        <taxon>Pseudomonadota</taxon>
        <taxon>Gammaproteobacteria</taxon>
        <taxon>Oceanospirillales</taxon>
        <taxon>Zooshikellaceae</taxon>
        <taxon>Spartinivicinus</taxon>
    </lineage>
</organism>
<evidence type="ECO:0000313" key="3">
    <source>
        <dbReference type="Proteomes" id="UP001528823"/>
    </source>
</evidence>
<accession>A0ABT5U7Z6</accession>
<feature type="transmembrane region" description="Helical" evidence="1">
    <location>
        <begin position="28"/>
        <end position="45"/>
    </location>
</feature>
<keyword evidence="1" id="KW-0812">Transmembrane</keyword>
<dbReference type="Proteomes" id="UP001528823">
    <property type="component" value="Unassembled WGS sequence"/>
</dbReference>